<sequence>MNSGKISPDRSINIFHCLMEMNDLSVHQEIQEFLKSENRSEKLSEIQCSALAFMLQMSEEVLDEFDLQKYNTSAEGRRRLTAAVRNCRKARLTQCGLSETHYEVVASALKSNPSHLTELDMSENKLQDPAVKLLCAGLESPNCRLETLRLVNCGLSEISCDYLAAALKSNPSHLRELDLSWNKLQDSGVKHLCGFLESPGCGLETLRLKECGLSEISCDYLAAALKSNPSHLRELDLSSDSRWLTNNNYLQDSGVKHLCGFLESPGCRLETLRLGGCGLSEISCDYLAAALKSNPSHLRELDLSSDSRWLTNNNYLQDSGVKHLCGFLESPGCRLETLRLWSCGLSEISCDYLAAALKSNPSHLKHLELGYNNKLQDSGVKHLCGFLESPGCGLETLRLGGCDLSEISCDYLAAALKSNPSHLKLLHLKFNNLKDPDVKQLSDLQQSPDYRLENLEWEPWH</sequence>
<dbReference type="Ensembl" id="ENSONIT00000058851.1">
    <property type="protein sequence ID" value="ENSONIP00000076622.1"/>
    <property type="gene ID" value="ENSONIG00000034353.1"/>
</dbReference>
<dbReference type="PANTHER" id="PTHR24106">
    <property type="entry name" value="NACHT, LRR AND CARD DOMAINS-CONTAINING"/>
    <property type="match status" value="1"/>
</dbReference>
<dbReference type="FunFam" id="3.80.10.10:FF:000100">
    <property type="entry name" value="Si:dkey-11n14.1"/>
    <property type="match status" value="1"/>
</dbReference>
<gene>
    <name evidence="3" type="primary">LOC109196690</name>
</gene>
<dbReference type="Pfam" id="PF13516">
    <property type="entry name" value="LRR_6"/>
    <property type="match status" value="4"/>
</dbReference>
<dbReference type="InterPro" id="IPR032675">
    <property type="entry name" value="LRR_dom_sf"/>
</dbReference>
<dbReference type="Gene3D" id="3.80.10.10">
    <property type="entry name" value="Ribonuclease Inhibitor"/>
    <property type="match status" value="3"/>
</dbReference>
<protein>
    <recommendedName>
        <fullName evidence="5">NACHT LRR and PYD domain-containing protein</fullName>
    </recommendedName>
</protein>
<evidence type="ECO:0000313" key="4">
    <source>
        <dbReference type="Proteomes" id="UP000005207"/>
    </source>
</evidence>
<evidence type="ECO:0000313" key="3">
    <source>
        <dbReference type="Ensembl" id="ENSONIP00000076622.1"/>
    </source>
</evidence>
<evidence type="ECO:0000256" key="2">
    <source>
        <dbReference type="ARBA" id="ARBA00022737"/>
    </source>
</evidence>
<proteinExistence type="predicted"/>
<dbReference type="AlphaFoldDB" id="A0A669F0F1"/>
<name>A0A669F0F1_ORENI</name>
<evidence type="ECO:0008006" key="5">
    <source>
        <dbReference type="Google" id="ProtNLM"/>
    </source>
</evidence>
<reference evidence="3" key="3">
    <citation type="submission" date="2025-09" db="UniProtKB">
        <authorList>
            <consortium name="Ensembl"/>
        </authorList>
    </citation>
    <scope>IDENTIFICATION</scope>
</reference>
<keyword evidence="2" id="KW-0677">Repeat</keyword>
<evidence type="ECO:0000256" key="1">
    <source>
        <dbReference type="ARBA" id="ARBA00022614"/>
    </source>
</evidence>
<dbReference type="InterPro" id="IPR001611">
    <property type="entry name" value="Leu-rich_rpt"/>
</dbReference>
<reference evidence="3" key="2">
    <citation type="submission" date="2025-08" db="UniProtKB">
        <authorList>
            <consortium name="Ensembl"/>
        </authorList>
    </citation>
    <scope>IDENTIFICATION</scope>
</reference>
<keyword evidence="1" id="KW-0433">Leucine-rich repeat</keyword>
<keyword evidence="4" id="KW-1185">Reference proteome</keyword>
<organism evidence="3 4">
    <name type="scientific">Oreochromis niloticus</name>
    <name type="common">Nile tilapia</name>
    <name type="synonym">Tilapia nilotica</name>
    <dbReference type="NCBI Taxonomy" id="8128"/>
    <lineage>
        <taxon>Eukaryota</taxon>
        <taxon>Metazoa</taxon>
        <taxon>Chordata</taxon>
        <taxon>Craniata</taxon>
        <taxon>Vertebrata</taxon>
        <taxon>Euteleostomi</taxon>
        <taxon>Actinopterygii</taxon>
        <taxon>Neopterygii</taxon>
        <taxon>Teleostei</taxon>
        <taxon>Neoteleostei</taxon>
        <taxon>Acanthomorphata</taxon>
        <taxon>Ovalentaria</taxon>
        <taxon>Cichlomorphae</taxon>
        <taxon>Cichliformes</taxon>
        <taxon>Cichlidae</taxon>
        <taxon>African cichlids</taxon>
        <taxon>Pseudocrenilabrinae</taxon>
        <taxon>Oreochromini</taxon>
        <taxon>Oreochromis</taxon>
    </lineage>
</organism>
<dbReference type="InterPro" id="IPR051261">
    <property type="entry name" value="NLR"/>
</dbReference>
<accession>A0A669F0F1</accession>
<reference evidence="4" key="1">
    <citation type="submission" date="2012-01" db="EMBL/GenBank/DDBJ databases">
        <title>The Genome Sequence of Oreochromis niloticus (Nile Tilapia).</title>
        <authorList>
            <consortium name="Broad Institute Genome Assembly Team"/>
            <consortium name="Broad Institute Sequencing Platform"/>
            <person name="Di Palma F."/>
            <person name="Johnson J."/>
            <person name="Lander E.S."/>
            <person name="Lindblad-Toh K."/>
        </authorList>
    </citation>
    <scope>NUCLEOTIDE SEQUENCE [LARGE SCALE GENOMIC DNA]</scope>
</reference>
<dbReference type="GeneTree" id="ENSGT01070000253760"/>
<dbReference type="Proteomes" id="UP000005207">
    <property type="component" value="Linkage group LG3"/>
</dbReference>
<dbReference type="SMART" id="SM00368">
    <property type="entry name" value="LRR_RI"/>
    <property type="match status" value="11"/>
</dbReference>
<dbReference type="SUPFAM" id="SSF52047">
    <property type="entry name" value="RNI-like"/>
    <property type="match status" value="1"/>
</dbReference>